<dbReference type="PANTHER" id="PTHR30572:SF4">
    <property type="entry name" value="ABC TRANSPORTER PERMEASE YTRF"/>
    <property type="match status" value="1"/>
</dbReference>
<dbReference type="Proteomes" id="UP000186168">
    <property type="component" value="Unassembled WGS sequence"/>
</dbReference>
<feature type="transmembrane region" description="Helical" evidence="7">
    <location>
        <begin position="417"/>
        <end position="443"/>
    </location>
</feature>
<feature type="transmembrane region" description="Helical" evidence="7">
    <location>
        <begin position="636"/>
        <end position="661"/>
    </location>
</feature>
<name>A0A1R1S4M6_9ACTN</name>
<feature type="domain" description="ABC3 transporter permease C-terminal" evidence="8">
    <location>
        <begin position="641"/>
        <end position="760"/>
    </location>
</feature>
<dbReference type="InterPro" id="IPR025857">
    <property type="entry name" value="MacB_PCD"/>
</dbReference>
<evidence type="ECO:0000256" key="3">
    <source>
        <dbReference type="ARBA" id="ARBA00022692"/>
    </source>
</evidence>
<keyword evidence="2" id="KW-1003">Cell membrane</keyword>
<organism evidence="10 11">
    <name type="scientific">Streptomyces sparsogenes DSM 40356</name>
    <dbReference type="NCBI Taxonomy" id="1331668"/>
    <lineage>
        <taxon>Bacteria</taxon>
        <taxon>Bacillati</taxon>
        <taxon>Actinomycetota</taxon>
        <taxon>Actinomycetes</taxon>
        <taxon>Kitasatosporales</taxon>
        <taxon>Streptomycetaceae</taxon>
        <taxon>Streptomyces</taxon>
    </lineage>
</organism>
<evidence type="ECO:0000256" key="1">
    <source>
        <dbReference type="ARBA" id="ARBA00004651"/>
    </source>
</evidence>
<comment type="subcellular location">
    <subcellularLocation>
        <location evidence="1">Cell membrane</location>
        <topology evidence="1">Multi-pass membrane protein</topology>
    </subcellularLocation>
</comment>
<feature type="transmembrane region" description="Helical" evidence="7">
    <location>
        <begin position="245"/>
        <end position="273"/>
    </location>
</feature>
<dbReference type="InterPro" id="IPR003838">
    <property type="entry name" value="ABC3_permease_C"/>
</dbReference>
<protein>
    <recommendedName>
        <fullName evidence="12">ABC transporter permease</fullName>
    </recommendedName>
</protein>
<keyword evidence="4 7" id="KW-1133">Transmembrane helix</keyword>
<dbReference type="InterPro" id="IPR050250">
    <property type="entry name" value="Macrolide_Exporter_MacB"/>
</dbReference>
<gene>
    <name evidence="10" type="ORF">SPAR_42624</name>
</gene>
<evidence type="ECO:0000259" key="9">
    <source>
        <dbReference type="Pfam" id="PF12704"/>
    </source>
</evidence>
<dbReference type="GO" id="GO:0005886">
    <property type="term" value="C:plasma membrane"/>
    <property type="evidence" value="ECO:0007669"/>
    <property type="project" value="UniProtKB-SubCell"/>
</dbReference>
<dbReference type="PANTHER" id="PTHR30572">
    <property type="entry name" value="MEMBRANE COMPONENT OF TRANSPORTER-RELATED"/>
    <property type="match status" value="1"/>
</dbReference>
<dbReference type="RefSeq" id="WP_065961075.1">
    <property type="nucleotide sequence ID" value="NZ_ASQP01000555.1"/>
</dbReference>
<feature type="transmembrane region" description="Helical" evidence="7">
    <location>
        <begin position="682"/>
        <end position="708"/>
    </location>
</feature>
<dbReference type="Pfam" id="PF02687">
    <property type="entry name" value="FtsX"/>
    <property type="match status" value="2"/>
</dbReference>
<keyword evidence="5 7" id="KW-0472">Membrane</keyword>
<dbReference type="GeneID" id="96743234"/>
<feature type="transmembrane region" description="Helical" evidence="7">
    <location>
        <begin position="293"/>
        <end position="314"/>
    </location>
</feature>
<dbReference type="STRING" id="67365.GCA_001704635_05649"/>
<reference evidence="10 11" key="1">
    <citation type="submission" date="2013-05" db="EMBL/GenBank/DDBJ databases">
        <title>Genome sequence of Streptomyces sparsogenes DSM 40356.</title>
        <authorList>
            <person name="Coyne S."/>
            <person name="Seebeck F.P."/>
        </authorList>
    </citation>
    <scope>NUCLEOTIDE SEQUENCE [LARGE SCALE GENOMIC DNA]</scope>
    <source>
        <strain evidence="10 11">DSM 40356</strain>
    </source>
</reference>
<feature type="domain" description="MacB-like periplasmic core" evidence="9">
    <location>
        <begin position="416"/>
        <end position="615"/>
    </location>
</feature>
<comment type="caution">
    <text evidence="10">The sequence shown here is derived from an EMBL/GenBank/DDBJ whole genome shotgun (WGS) entry which is preliminary data.</text>
</comment>
<evidence type="ECO:0000256" key="2">
    <source>
        <dbReference type="ARBA" id="ARBA00022475"/>
    </source>
</evidence>
<evidence type="ECO:0000259" key="8">
    <source>
        <dbReference type="Pfam" id="PF02687"/>
    </source>
</evidence>
<dbReference type="EMBL" id="ASQP01000555">
    <property type="protein sequence ID" value="OMI33214.1"/>
    <property type="molecule type" value="Genomic_DNA"/>
</dbReference>
<evidence type="ECO:0000313" key="11">
    <source>
        <dbReference type="Proteomes" id="UP000186168"/>
    </source>
</evidence>
<feature type="domain" description="ABC3 transporter permease C-terminal" evidence="8">
    <location>
        <begin position="251"/>
        <end position="369"/>
    </location>
</feature>
<feature type="transmembrane region" description="Helical" evidence="7">
    <location>
        <begin position="342"/>
        <end position="364"/>
    </location>
</feature>
<evidence type="ECO:0000256" key="4">
    <source>
        <dbReference type="ARBA" id="ARBA00022989"/>
    </source>
</evidence>
<feature type="transmembrane region" description="Helical" evidence="7">
    <location>
        <begin position="728"/>
        <end position="751"/>
    </location>
</feature>
<comment type="similarity">
    <text evidence="6">Belongs to the ABC-4 integral membrane protein family.</text>
</comment>
<sequence length="768" mass="80137">MSAVWSASRVAVRRRKVQTAVIGLVVLCSTTTVLLALALMSAASAPFERAFAQQRGAHVVATFDRTKVSATELARTAGRPGVQAAAGPYLQATVDIPEQWLWVPSGPLTVVGRSDPAGSVDRVRLLEGRWATKPGEVVVNWPVQGSPGPDKLGTKLRARGVPALTVVGFATSMSKSAGAWVVPEQMAALHPASVQMLYRFTKSSTDGQIRDGLAEATAGLPRGSLTTTQSYLTLKRAFSAVADSYLPFMTVFGVLGLLVSALIVGNVVSGAVVSGNRHIGVLKALGFTPNQVVAVYLTMVAVPAVVGCAAGTLIGDALSQPILRDAFSGIETGDTSIGVSSWVYAVCLLGMPAVVVLAALVPALRAHRLPAARAISAGNAPRTGRGLRVQRGLSGTRLPRAVSLGLGQPFARPGRTLMTMAAIVLGVTTVTLTTGLTSTMVAFGKHGQNNGAAWVNVEAGRPGLDQKVPKLSDRQIEARLRSLPGADLVTARALSKVRLAGYTQPVFANFYRGDTRMYDSDIVKGHWPHGPGEVAAGPAFLNQRGLAVGDRITLYLDGRQTRVTVVGELIEGNPQAVESTWETLAELAPDLRAIEYTVELADGADAEAYAKAVKASDPGLYLLPGSSTNTTAATVVSFSAVFTVLLTVVAALGVFNTVLLNTRERRRDLGMLKSIGMTPRQVTVMTVTSVAGVGAVGGLLGIPLGIAAHRLLVDHVGVVAFPESMKDVWHAPQLAVLALAGVAIAVLGALVPARSAARLTIAKVLHNE</sequence>
<keyword evidence="11" id="KW-1185">Reference proteome</keyword>
<evidence type="ECO:0000256" key="7">
    <source>
        <dbReference type="SAM" id="Phobius"/>
    </source>
</evidence>
<accession>A0A1R1S4M6</accession>
<evidence type="ECO:0000256" key="6">
    <source>
        <dbReference type="ARBA" id="ARBA00038076"/>
    </source>
</evidence>
<evidence type="ECO:0000313" key="10">
    <source>
        <dbReference type="EMBL" id="OMI33214.1"/>
    </source>
</evidence>
<keyword evidence="3 7" id="KW-0812">Transmembrane</keyword>
<proteinExistence type="inferred from homology"/>
<dbReference type="GO" id="GO:0022857">
    <property type="term" value="F:transmembrane transporter activity"/>
    <property type="evidence" value="ECO:0007669"/>
    <property type="project" value="TreeGrafter"/>
</dbReference>
<evidence type="ECO:0000256" key="5">
    <source>
        <dbReference type="ARBA" id="ARBA00023136"/>
    </source>
</evidence>
<dbReference type="Pfam" id="PF12704">
    <property type="entry name" value="MacB_PCD"/>
    <property type="match status" value="1"/>
</dbReference>
<evidence type="ECO:0008006" key="12">
    <source>
        <dbReference type="Google" id="ProtNLM"/>
    </source>
</evidence>
<dbReference type="AlphaFoldDB" id="A0A1R1S4M6"/>